<comment type="caution">
    <text evidence="1">The sequence shown here is derived from an EMBL/GenBank/DDBJ whole genome shotgun (WGS) entry which is preliminary data.</text>
</comment>
<accession>A0ABP0JK02</accession>
<sequence length="1284" mass="144337">MPMPAIPAVGDTPAANPVPSEPNPSEKPLHIRCEDGSLLEVEKMDIPRRLKHVLREMDLDASGFVDEKNLEDSLKILRHLKKGLDTDGSGHVTNQEMEDGVSLLTLLMTEKANNSKEMPYKHLPEQIQEVMREWDLDGSGMVGVEELTAAAGAYKKIQQEGRLMRKIIVAMALVILFLMGAMFALSITAVEITKEMRGTSTGVMESTDPEGNQIVVKVASSDFEMAADGSLIIRGAIGANATCPENTTCRRLQAANNVISVAQKETARRLSSTLPDDSFKELKQLTLKDNLGHTLKVTITSFQRLRLRSSRCGSVIHLYSEKGRFTLDDYEMTADAAMEAYVKDAGMEGLFETVAGDAGFGRRLSSTDGMLEGFFNMLEDVEWECESVDLPSPNDIPQYYHATIHVKHLHNRPAKAYSKYFKDEDGQWLLLPGVLEENGKIYKTWREELVKSAGVTAYLSEYAMHPLQRELRLKKGGVQATIEGMGRTGYRCFLEAPEPSSMKSAAGAAVPTMEFMGVHVENGTVLRKWRLDPMGDLDEQDEGSENTIGMMEAGLIPNRVDYYDVDTDPSGRFESGQPYRIHMYSTVAGSKIDTVKQYMSIKALPSVFEVPGMFEFFNITRLDGKCGFARELLAGNASNATNTSKAAFESATMLADEVVGSLGVANRSSWDPNFHMPPEIYPWSELPSALLYNYKRLQFYLSRGDHRPELMNARMFKYWEALFTSVENQDELFDHEFVDYMAEMTQANNDTNTSYQSGGSRRLLSRRLGSRVDHGDGTYSVEINSEDLKPADPDHPLRRLSAAGRRLDDNEPPWKYKAWVTPERIEIEADIGKANLKFLVQYCNLWNPTATNWGACMTGRAGAGDIVKLEGYCSGTQIFWPFPKVSLTLGGLLVYDDTAAMGIEQDRDFYLENMEGRERVLGMDGWSYKWYDRGQAGTKDTWQIRSADPGITVIGSDSRVFIRNMNTGRHIQDNNGNVRMSSNTGGWEKFKVLDAGGGKVYLQSHRGAYLAIREDKNWGSLECKVTLYEDRNCRGGSRVERSTDSSGQTFGPYGRRRRRRRYVYISDEWRSAKGEGHCRQVEFFDEDESETMYEDNLWQSGNFGCFDFEDMDGGSDVDEDLGGLKIWAEGPDPPVFGSNGKVDLIFTWTKDTRAKWIMTKTPNPSDEKDSGSIVSFGDALLYGGLTFEKEIEIIWGIKASWTTEIGAAGAVHQTHGIYLAEIYGKTIFEITPVQIYLLLKFNPDEPWDTKYKKWKMYVGVGYELDTWLYTFRDEYEITTSELNF</sequence>
<organism evidence="1 2">
    <name type="scientific">Durusdinium trenchii</name>
    <dbReference type="NCBI Taxonomy" id="1381693"/>
    <lineage>
        <taxon>Eukaryota</taxon>
        <taxon>Sar</taxon>
        <taxon>Alveolata</taxon>
        <taxon>Dinophyceae</taxon>
        <taxon>Suessiales</taxon>
        <taxon>Symbiodiniaceae</taxon>
        <taxon>Durusdinium</taxon>
    </lineage>
</organism>
<dbReference type="Gene3D" id="2.80.10.50">
    <property type="match status" value="1"/>
</dbReference>
<dbReference type="InterPro" id="IPR002048">
    <property type="entry name" value="EF_hand_dom"/>
</dbReference>
<evidence type="ECO:0000313" key="1">
    <source>
        <dbReference type="EMBL" id="CAK9014740.1"/>
    </source>
</evidence>
<dbReference type="Gene3D" id="1.10.238.10">
    <property type="entry name" value="EF-hand"/>
    <property type="match status" value="1"/>
</dbReference>
<keyword evidence="2" id="KW-1185">Reference proteome</keyword>
<dbReference type="InterPro" id="IPR018247">
    <property type="entry name" value="EF_Hand_1_Ca_BS"/>
</dbReference>
<dbReference type="PROSITE" id="PS00018">
    <property type="entry name" value="EF_HAND_1"/>
    <property type="match status" value="2"/>
</dbReference>
<reference evidence="1 2" key="1">
    <citation type="submission" date="2024-02" db="EMBL/GenBank/DDBJ databases">
        <authorList>
            <person name="Chen Y."/>
            <person name="Shah S."/>
            <person name="Dougan E. K."/>
            <person name="Thang M."/>
            <person name="Chan C."/>
        </authorList>
    </citation>
    <scope>NUCLEOTIDE SEQUENCE [LARGE SCALE GENOMIC DNA]</scope>
</reference>
<dbReference type="InterPro" id="IPR008999">
    <property type="entry name" value="Actin-crosslinking"/>
</dbReference>
<dbReference type="SMART" id="SM00054">
    <property type="entry name" value="EFh"/>
    <property type="match status" value="3"/>
</dbReference>
<dbReference type="Proteomes" id="UP001642464">
    <property type="component" value="Unassembled WGS sequence"/>
</dbReference>
<name>A0ABP0JK02_9DINO</name>
<gene>
    <name evidence="1" type="ORF">SCF082_LOCUS12455</name>
</gene>
<evidence type="ECO:0000313" key="2">
    <source>
        <dbReference type="Proteomes" id="UP001642464"/>
    </source>
</evidence>
<dbReference type="SUPFAM" id="SSF47473">
    <property type="entry name" value="EF-hand"/>
    <property type="match status" value="1"/>
</dbReference>
<dbReference type="CDD" id="cd00051">
    <property type="entry name" value="EFh"/>
    <property type="match status" value="1"/>
</dbReference>
<protein>
    <submittedName>
        <fullName evidence="1">Uncharacterized protein</fullName>
    </submittedName>
</protein>
<dbReference type="PROSITE" id="PS50222">
    <property type="entry name" value="EF_HAND_2"/>
    <property type="match status" value="2"/>
</dbReference>
<dbReference type="CDD" id="cd00257">
    <property type="entry name" value="beta-trefoil_FSCN-like"/>
    <property type="match status" value="1"/>
</dbReference>
<proteinExistence type="predicted"/>
<dbReference type="InterPro" id="IPR011992">
    <property type="entry name" value="EF-hand-dom_pair"/>
</dbReference>
<dbReference type="EMBL" id="CAXAMM010007580">
    <property type="protein sequence ID" value="CAK9014740.1"/>
    <property type="molecule type" value="Genomic_DNA"/>
</dbReference>
<dbReference type="SUPFAM" id="SSF50405">
    <property type="entry name" value="Actin-crosslinking proteins"/>
    <property type="match status" value="1"/>
</dbReference>